<dbReference type="Pfam" id="PF11154">
    <property type="entry name" value="DUF2934"/>
    <property type="match status" value="1"/>
</dbReference>
<feature type="compositionally biased region" description="Basic and acidic residues" evidence="1">
    <location>
        <begin position="55"/>
        <end position="73"/>
    </location>
</feature>
<dbReference type="RefSeq" id="WP_309261075.1">
    <property type="nucleotide sequence ID" value="NZ_JARUHG010000001.1"/>
</dbReference>
<dbReference type="InterPro" id="IPR021327">
    <property type="entry name" value="DUF2934"/>
</dbReference>
<feature type="region of interest" description="Disordered" evidence="1">
    <location>
        <begin position="24"/>
        <end position="73"/>
    </location>
</feature>
<sequence>MSPPTRTTQDDAARRARIEQLAREIWESEGRPEGQALRHWNMAERLVEAEAPDADDTRDAPHSTEHTSRRPSA</sequence>
<dbReference type="EMBL" id="JARUHG010000001">
    <property type="protein sequence ID" value="MDR0181908.1"/>
    <property type="molecule type" value="Genomic_DNA"/>
</dbReference>
<reference evidence="2 3" key="1">
    <citation type="submission" date="2023-04" db="EMBL/GenBank/DDBJ databases">
        <title>Lysobacter sp. strain UC isolated from soil sample.</title>
        <authorList>
            <person name="Choksket S."/>
            <person name="Harshvardhan F."/>
            <person name="Rana R."/>
            <person name="Patil P.B."/>
            <person name="Korpole S."/>
        </authorList>
    </citation>
    <scope>NUCLEOTIDE SEQUENCE [LARGE SCALE GENOMIC DNA]</scope>
    <source>
        <strain evidence="2 3">UC</strain>
    </source>
</reference>
<keyword evidence="3" id="KW-1185">Reference proteome</keyword>
<name>A0ABU1C9N6_9GAMM</name>
<accession>A0ABU1C9N6</accession>
<gene>
    <name evidence="2" type="ORF">P8609_02845</name>
</gene>
<evidence type="ECO:0000256" key="1">
    <source>
        <dbReference type="SAM" id="MobiDB-lite"/>
    </source>
</evidence>
<dbReference type="Proteomes" id="UP001233535">
    <property type="component" value="Unassembled WGS sequence"/>
</dbReference>
<organism evidence="2 3">
    <name type="scientific">Lysobacter arvi</name>
    <dbReference type="NCBI Taxonomy" id="3038776"/>
    <lineage>
        <taxon>Bacteria</taxon>
        <taxon>Pseudomonadati</taxon>
        <taxon>Pseudomonadota</taxon>
        <taxon>Gammaproteobacteria</taxon>
        <taxon>Lysobacterales</taxon>
        <taxon>Lysobacteraceae</taxon>
        <taxon>Lysobacter</taxon>
    </lineage>
</organism>
<evidence type="ECO:0000313" key="3">
    <source>
        <dbReference type="Proteomes" id="UP001233535"/>
    </source>
</evidence>
<protein>
    <submittedName>
        <fullName evidence="2">DUF2934 domain-containing protein</fullName>
    </submittedName>
</protein>
<evidence type="ECO:0000313" key="2">
    <source>
        <dbReference type="EMBL" id="MDR0181908.1"/>
    </source>
</evidence>
<comment type="caution">
    <text evidence="2">The sequence shown here is derived from an EMBL/GenBank/DDBJ whole genome shotgun (WGS) entry which is preliminary data.</text>
</comment>
<proteinExistence type="predicted"/>